<evidence type="ECO:0000256" key="2">
    <source>
        <dbReference type="PIRNR" id="PIRNR016661"/>
    </source>
</evidence>
<comment type="similarity">
    <text evidence="1 2">Belongs to the BioY family.</text>
</comment>
<sequence>MANTQTWGVTVPSLKTILTCSAAFIALVAASKMSVQIGPVPLTMQTCAIGLIGAVLGARKGFLTVLAFVLAGLGGLPIFATPLSGPAALVGPTGGYLIAFPFGALIAGLLAERGWTGEKIVKSTIAQFLSNISIVVFGGLWLMLLTGSEKAFAVGLLPFFAPAMLKAVLAALLLAGVKLTLRK</sequence>
<proteinExistence type="inferred from homology"/>
<feature type="transmembrane region" description="Helical" evidence="3">
    <location>
        <begin position="12"/>
        <end position="31"/>
    </location>
</feature>
<comment type="caution">
    <text evidence="4">The sequence shown here is derived from an EMBL/GenBank/DDBJ whole genome shotgun (WGS) entry which is preliminary data.</text>
</comment>
<keyword evidence="5" id="KW-1185">Reference proteome</keyword>
<gene>
    <name evidence="4" type="ORF">ADH67_11170</name>
</gene>
<feature type="transmembrane region" description="Helical" evidence="3">
    <location>
        <begin position="37"/>
        <end position="56"/>
    </location>
</feature>
<dbReference type="Pfam" id="PF02632">
    <property type="entry name" value="BioY"/>
    <property type="match status" value="1"/>
</dbReference>
<evidence type="ECO:0000313" key="4">
    <source>
        <dbReference type="EMBL" id="OXE45489.1"/>
    </source>
</evidence>
<dbReference type="RefSeq" id="WP_066592218.1">
    <property type="nucleotide sequence ID" value="NZ_CAJTBZ010000060.1"/>
</dbReference>
<name>A0A227KF31_9BURK</name>
<keyword evidence="3" id="KW-1133">Transmembrane helix</keyword>
<keyword evidence="2 3" id="KW-0472">Membrane</keyword>
<feature type="transmembrane region" description="Helical" evidence="3">
    <location>
        <begin position="156"/>
        <end position="177"/>
    </location>
</feature>
<dbReference type="AlphaFoldDB" id="A0A227KF31"/>
<evidence type="ECO:0000313" key="5">
    <source>
        <dbReference type="Proteomes" id="UP000214610"/>
    </source>
</evidence>
<feature type="transmembrane region" description="Helical" evidence="3">
    <location>
        <begin position="63"/>
        <end position="81"/>
    </location>
</feature>
<dbReference type="PANTHER" id="PTHR34295">
    <property type="entry name" value="BIOTIN TRANSPORTER BIOY"/>
    <property type="match status" value="1"/>
</dbReference>
<keyword evidence="2" id="KW-1003">Cell membrane</keyword>
<evidence type="ECO:0000256" key="3">
    <source>
        <dbReference type="SAM" id="Phobius"/>
    </source>
</evidence>
<feature type="transmembrane region" description="Helical" evidence="3">
    <location>
        <begin position="123"/>
        <end position="144"/>
    </location>
</feature>
<reference evidence="5" key="1">
    <citation type="submission" date="2017-05" db="EMBL/GenBank/DDBJ databases">
        <title>Improved OligoMM genomes.</title>
        <authorList>
            <person name="Garzetti D."/>
        </authorList>
    </citation>
    <scope>NUCLEOTIDE SEQUENCE [LARGE SCALE GENOMIC DNA]</scope>
    <source>
        <strain evidence="5">YL45</strain>
    </source>
</reference>
<dbReference type="Gene3D" id="1.10.1760.20">
    <property type="match status" value="1"/>
</dbReference>
<dbReference type="InterPro" id="IPR003784">
    <property type="entry name" value="BioY"/>
</dbReference>
<dbReference type="GeneID" id="78361194"/>
<dbReference type="GO" id="GO:0015225">
    <property type="term" value="F:biotin transmembrane transporter activity"/>
    <property type="evidence" value="ECO:0007669"/>
    <property type="project" value="UniProtKB-UniRule"/>
</dbReference>
<keyword evidence="2" id="KW-0813">Transport</keyword>
<comment type="subcellular location">
    <subcellularLocation>
        <location evidence="2">Cell membrane</location>
        <topology evidence="2">Multi-pass membrane protein</topology>
    </subcellularLocation>
</comment>
<dbReference type="PIRSF" id="PIRSF016661">
    <property type="entry name" value="BioY"/>
    <property type="match status" value="1"/>
</dbReference>
<dbReference type="EMBL" id="NHMP01000009">
    <property type="protein sequence ID" value="OXE45489.1"/>
    <property type="molecule type" value="Genomic_DNA"/>
</dbReference>
<accession>A0A227KF31</accession>
<feature type="transmembrane region" description="Helical" evidence="3">
    <location>
        <begin position="93"/>
        <end position="111"/>
    </location>
</feature>
<evidence type="ECO:0000256" key="1">
    <source>
        <dbReference type="ARBA" id="ARBA00010692"/>
    </source>
</evidence>
<dbReference type="PANTHER" id="PTHR34295:SF1">
    <property type="entry name" value="BIOTIN TRANSPORTER BIOY"/>
    <property type="match status" value="1"/>
</dbReference>
<dbReference type="GO" id="GO:0005886">
    <property type="term" value="C:plasma membrane"/>
    <property type="evidence" value="ECO:0007669"/>
    <property type="project" value="UniProtKB-SubCell"/>
</dbReference>
<keyword evidence="3" id="KW-0812">Transmembrane</keyword>
<dbReference type="Proteomes" id="UP000214610">
    <property type="component" value="Unassembled WGS sequence"/>
</dbReference>
<organism evidence="4 5">
    <name type="scientific">Turicimonas muris</name>
    <dbReference type="NCBI Taxonomy" id="1796652"/>
    <lineage>
        <taxon>Bacteria</taxon>
        <taxon>Pseudomonadati</taxon>
        <taxon>Pseudomonadota</taxon>
        <taxon>Betaproteobacteria</taxon>
        <taxon>Burkholderiales</taxon>
        <taxon>Sutterellaceae</taxon>
        <taxon>Turicimonas</taxon>
    </lineage>
</organism>
<protein>
    <recommendedName>
        <fullName evidence="2">Biotin transporter</fullName>
    </recommendedName>
</protein>